<reference evidence="1 2" key="1">
    <citation type="submission" date="2020-04" db="EMBL/GenBank/DDBJ databases">
        <authorList>
            <person name="Hitch T.C.A."/>
            <person name="Wylensek D."/>
            <person name="Clavel T."/>
        </authorList>
    </citation>
    <scope>NUCLEOTIDE SEQUENCE [LARGE SCALE GENOMIC DNA]</scope>
    <source>
        <strain evidence="1 2">PG-251-APC-1</strain>
    </source>
</reference>
<dbReference type="Proteomes" id="UP000522333">
    <property type="component" value="Unassembled WGS sequence"/>
</dbReference>
<dbReference type="RefSeq" id="WP_168936318.1">
    <property type="nucleotide sequence ID" value="NZ_CAMDEI010000075.1"/>
</dbReference>
<protein>
    <submittedName>
        <fullName evidence="1">Uncharacterized protein</fullName>
    </submittedName>
</protein>
<proteinExistence type="predicted"/>
<comment type="caution">
    <text evidence="1">The sequence shown here is derived from an EMBL/GenBank/DDBJ whole genome shotgun (WGS) entry which is preliminary data.</text>
</comment>
<dbReference type="AlphaFoldDB" id="A0A848C9M8"/>
<gene>
    <name evidence="1" type="ORF">HF854_10960</name>
</gene>
<evidence type="ECO:0000313" key="1">
    <source>
        <dbReference type="EMBL" id="NME53021.1"/>
    </source>
</evidence>
<organism evidence="1 2">
    <name type="scientific">Desulfovibrio piger</name>
    <dbReference type="NCBI Taxonomy" id="901"/>
    <lineage>
        <taxon>Bacteria</taxon>
        <taxon>Pseudomonadati</taxon>
        <taxon>Thermodesulfobacteriota</taxon>
        <taxon>Desulfovibrionia</taxon>
        <taxon>Desulfovibrionales</taxon>
        <taxon>Desulfovibrionaceae</taxon>
        <taxon>Desulfovibrio</taxon>
    </lineage>
</organism>
<evidence type="ECO:0000313" key="2">
    <source>
        <dbReference type="Proteomes" id="UP000522333"/>
    </source>
</evidence>
<accession>A0A848C9M8</accession>
<sequence length="105" mass="12024">MIAMGDNVKQNQMLVDILERCVMQLGILVAQGQKGGPLTMQEYVQTQLDIWQVIEKMHVTHQEHRSSSGWEEKPHMGRPCRLLRAASGRHRRRLLRKVPCIPVSG</sequence>
<dbReference type="EMBL" id="JABAFY010000058">
    <property type="protein sequence ID" value="NME53021.1"/>
    <property type="molecule type" value="Genomic_DNA"/>
</dbReference>
<name>A0A848C9M8_9BACT</name>